<dbReference type="EMBL" id="CP096208">
    <property type="protein sequence ID" value="UPQ82844.1"/>
    <property type="molecule type" value="Genomic_DNA"/>
</dbReference>
<protein>
    <submittedName>
        <fullName evidence="1">Uncharacterized protein</fullName>
    </submittedName>
</protein>
<evidence type="ECO:0000313" key="1">
    <source>
        <dbReference type="EMBL" id="UPQ82844.1"/>
    </source>
</evidence>
<reference evidence="1 2" key="1">
    <citation type="submission" date="2022-04" db="EMBL/GenBank/DDBJ databases">
        <title>Pseudomonas knackmussii B09-2.</title>
        <authorList>
            <person name="Deng Y."/>
        </authorList>
    </citation>
    <scope>NUCLEOTIDE SEQUENCE [LARGE SCALE GENOMIC DNA]</scope>
    <source>
        <strain evidence="1 2">B09-2</strain>
    </source>
</reference>
<accession>A0ABY4KQM1</accession>
<sequence length="214" mass="23981">MRLEDLFCNHAQPQTKIRRDQLVTEVNDAYFGHLNAESDKYRCDPEALDKVLGGASHFNAIAESCYDYAVEGQLKTTGVGPQDDNWLDFASFINQARWDDEFHSANSLAPSLEHLFKLGAIRARLDSDTLGDVAIDALPTVLKHSECGYLTLNEVAFLAQITEKAVRNATQPTAPDRLHTRKEGTRTVVDSHEALRWLKGRRHFKPTVLVLSCS</sequence>
<evidence type="ECO:0000313" key="2">
    <source>
        <dbReference type="Proteomes" id="UP000831189"/>
    </source>
</evidence>
<organism evidence="1 2">
    <name type="scientific">Pseudomonas knackmussii</name>
    <dbReference type="NCBI Taxonomy" id="65741"/>
    <lineage>
        <taxon>Bacteria</taxon>
        <taxon>Pseudomonadati</taxon>
        <taxon>Pseudomonadota</taxon>
        <taxon>Gammaproteobacteria</taxon>
        <taxon>Pseudomonadales</taxon>
        <taxon>Pseudomonadaceae</taxon>
        <taxon>Pseudomonas</taxon>
    </lineage>
</organism>
<name>A0ABY4KQM1_9PSED</name>
<dbReference type="Proteomes" id="UP000831189">
    <property type="component" value="Chromosome"/>
</dbReference>
<gene>
    <name evidence="1" type="ORF">M0M42_00040</name>
</gene>
<proteinExistence type="predicted"/>
<keyword evidence="2" id="KW-1185">Reference proteome</keyword>